<evidence type="ECO:0000256" key="2">
    <source>
        <dbReference type="ARBA" id="ARBA00009657"/>
    </source>
</evidence>
<feature type="transmembrane region" description="Helical" evidence="8">
    <location>
        <begin position="731"/>
        <end position="752"/>
    </location>
</feature>
<feature type="transmembrane region" description="Helical" evidence="8">
    <location>
        <begin position="558"/>
        <end position="578"/>
    </location>
</feature>
<keyword evidence="6 8" id="KW-0472">Membrane</keyword>
<proteinExistence type="inferred from homology"/>
<evidence type="ECO:0000256" key="8">
    <source>
        <dbReference type="SAM" id="Phobius"/>
    </source>
</evidence>
<dbReference type="Gene3D" id="1.20.1250.20">
    <property type="entry name" value="MFS general substrate transporter like domains"/>
    <property type="match status" value="1"/>
</dbReference>
<protein>
    <recommendedName>
        <fullName evidence="9">Kazal-like domain-containing protein</fullName>
    </recommendedName>
</protein>
<dbReference type="Pfam" id="PF03137">
    <property type="entry name" value="OATP"/>
    <property type="match status" value="2"/>
</dbReference>
<feature type="transmembrane region" description="Helical" evidence="8">
    <location>
        <begin position="203"/>
        <end position="225"/>
    </location>
</feature>
<dbReference type="SUPFAM" id="SSF103473">
    <property type="entry name" value="MFS general substrate transporter"/>
    <property type="match status" value="2"/>
</dbReference>
<evidence type="ECO:0000313" key="10">
    <source>
        <dbReference type="EMBL" id="CAD7263707.1"/>
    </source>
</evidence>
<dbReference type="InterPro" id="IPR036259">
    <property type="entry name" value="MFS_trans_sf"/>
</dbReference>
<comment type="similarity">
    <text evidence="2">Belongs to the organo anion transporter (TC 2.A.60) family.</text>
</comment>
<evidence type="ECO:0000256" key="5">
    <source>
        <dbReference type="ARBA" id="ARBA00022989"/>
    </source>
</evidence>
<dbReference type="GO" id="GO:0043252">
    <property type="term" value="P:sodium-independent organic anion transport"/>
    <property type="evidence" value="ECO:0007669"/>
    <property type="project" value="TreeGrafter"/>
</dbReference>
<keyword evidence="4 8" id="KW-0812">Transmembrane</keyword>
<dbReference type="GO" id="GO:0015347">
    <property type="term" value="F:sodium-independent organic anion transmembrane transporter activity"/>
    <property type="evidence" value="ECO:0007669"/>
    <property type="project" value="TreeGrafter"/>
</dbReference>
<organism evidence="10">
    <name type="scientific">Timema shepardi</name>
    <name type="common">Walking stick</name>
    <dbReference type="NCBI Taxonomy" id="629360"/>
    <lineage>
        <taxon>Eukaryota</taxon>
        <taxon>Metazoa</taxon>
        <taxon>Ecdysozoa</taxon>
        <taxon>Arthropoda</taxon>
        <taxon>Hexapoda</taxon>
        <taxon>Insecta</taxon>
        <taxon>Pterygota</taxon>
        <taxon>Neoptera</taxon>
        <taxon>Polyneoptera</taxon>
        <taxon>Phasmatodea</taxon>
        <taxon>Timematodea</taxon>
        <taxon>Timematoidea</taxon>
        <taxon>Timematidae</taxon>
        <taxon>Timema</taxon>
    </lineage>
</organism>
<feature type="transmembrane region" description="Helical" evidence="8">
    <location>
        <begin position="777"/>
        <end position="797"/>
    </location>
</feature>
<dbReference type="GO" id="GO:0016323">
    <property type="term" value="C:basolateral plasma membrane"/>
    <property type="evidence" value="ECO:0007669"/>
    <property type="project" value="TreeGrafter"/>
</dbReference>
<keyword evidence="5 8" id="KW-1133">Transmembrane helix</keyword>
<evidence type="ECO:0000256" key="6">
    <source>
        <dbReference type="ARBA" id="ARBA00023136"/>
    </source>
</evidence>
<dbReference type="AlphaFoldDB" id="A0A7R9B1F2"/>
<feature type="transmembrane region" description="Helical" evidence="8">
    <location>
        <begin position="137"/>
        <end position="156"/>
    </location>
</feature>
<evidence type="ECO:0000256" key="3">
    <source>
        <dbReference type="ARBA" id="ARBA00022475"/>
    </source>
</evidence>
<keyword evidence="7" id="KW-1015">Disulfide bond</keyword>
<feature type="transmembrane region" description="Helical" evidence="8">
    <location>
        <begin position="527"/>
        <end position="546"/>
    </location>
</feature>
<name>A0A7R9B1F2_TIMSH</name>
<comment type="subcellular location">
    <subcellularLocation>
        <location evidence="1">Cell membrane</location>
        <topology evidence="1">Multi-pass membrane protein</topology>
    </subcellularLocation>
</comment>
<feature type="transmembrane region" description="Helical" evidence="8">
    <location>
        <begin position="280"/>
        <end position="304"/>
    </location>
</feature>
<accession>A0A7R9B1F2</accession>
<feature type="transmembrane region" description="Helical" evidence="8">
    <location>
        <begin position="690"/>
        <end position="710"/>
    </location>
</feature>
<dbReference type="EMBL" id="OC003785">
    <property type="protein sequence ID" value="CAD7263707.1"/>
    <property type="molecule type" value="Genomic_DNA"/>
</dbReference>
<dbReference type="InterPro" id="IPR004156">
    <property type="entry name" value="OATP"/>
</dbReference>
<evidence type="ECO:0000256" key="7">
    <source>
        <dbReference type="ARBA" id="ARBA00023157"/>
    </source>
</evidence>
<dbReference type="PROSITE" id="PS51465">
    <property type="entry name" value="KAZAL_2"/>
    <property type="match status" value="1"/>
</dbReference>
<reference evidence="10" key="1">
    <citation type="submission" date="2020-11" db="EMBL/GenBank/DDBJ databases">
        <authorList>
            <person name="Tran Van P."/>
        </authorList>
    </citation>
    <scope>NUCLEOTIDE SEQUENCE</scope>
</reference>
<dbReference type="PANTHER" id="PTHR11388">
    <property type="entry name" value="ORGANIC ANION TRANSPORTER"/>
    <property type="match status" value="1"/>
</dbReference>
<feature type="domain" description="Kazal-like" evidence="9">
    <location>
        <begin position="595"/>
        <end position="650"/>
    </location>
</feature>
<dbReference type="InterPro" id="IPR002350">
    <property type="entry name" value="Kazal_dom"/>
</dbReference>
<gene>
    <name evidence="10" type="ORF">TSIB3V08_LOCUS7778</name>
</gene>
<sequence>MIMARFGGHIVYRTTLAIDQTAEVGEIKALGYSPPIRVTPPLRPVLYGRRWVGASLKLTMSHQHLHDLLRRVHSTPWCVVEVRGDKHKQPRGELIICSELVRAGNLSSVSTMTVLDTSCGLGSFRPHWLQRFASTRWFLVVYTFLGVVQSMSFSYTSSTITTLEKRFKIPSKVIGVLMSGNEVSQICLSLIMAYYGGRGSRPLWISWGVMFSALSCYILVLPHVLYGAGREALALTEEYLDYTAINSSGAVKHETPLLCFPNQTLDATCEEDISSGEHSILPLALIFLSQFVLGIGTTLCHTLGKTYLDDSIKKTNAPLMFGLFPKETGINQSPSNRNNTQFKVSIFTSVYDWDNIKPRYSNVIKNGWTSDWIRVDLFLFEAVHRANFDAGHNPFRSKMAGRVVARRIPKKVKNTQEKECQQETVVQPKYSQNGVEKSNLGMEIPIKIIENEMMTFKKDKDKNIEKIEPVDDNGFIVSLKRLLRNQMLMYNIWSATFFIIVGSGHMAFSMKYTETQYHMSASGASMLSGGTRVLAMVFGFMLSGYLMGKYKPRPRIILGWNVFLGLLYVGGSIFHIFLRCDDNGLYGLDMDDGKLDIYNDCNVNCACEAVKYQPVCYVEKDMTFYSPCQLGCKTKFLSPNGSLTSFGECSCVPEEISVPFSQLPEVPVFTNDSAVVTIMNGPCPVDCTRILLIHISISFVVSILSSLGRVGSVVVNFRCVEPRDKVLAQGLSLLLVSLFGFIPGPIIFGALVDSACLVWDASCGEKGNCWLYHKYKFRLYLDGFGAAVMCIGVLLDIKTWQIGKNLNLYDEEEEETQEKEYITSIKRKGEK</sequence>
<evidence type="ECO:0000259" key="9">
    <source>
        <dbReference type="PROSITE" id="PS51465"/>
    </source>
</evidence>
<feature type="transmembrane region" description="Helical" evidence="8">
    <location>
        <begin position="176"/>
        <end position="196"/>
    </location>
</feature>
<keyword evidence="3" id="KW-1003">Cell membrane</keyword>
<dbReference type="CDD" id="cd17336">
    <property type="entry name" value="MFS_SLCO_OATP"/>
    <property type="match status" value="1"/>
</dbReference>
<dbReference type="PANTHER" id="PTHR11388:SF76">
    <property type="entry name" value="SOLUTE CARRIER ORGANIC ANION TRANSPORTER FAMILY MEMBER"/>
    <property type="match status" value="1"/>
</dbReference>
<evidence type="ECO:0000256" key="1">
    <source>
        <dbReference type="ARBA" id="ARBA00004651"/>
    </source>
</evidence>
<evidence type="ECO:0000256" key="4">
    <source>
        <dbReference type="ARBA" id="ARBA00022692"/>
    </source>
</evidence>
<feature type="transmembrane region" description="Helical" evidence="8">
    <location>
        <begin position="488"/>
        <end position="507"/>
    </location>
</feature>